<sequence length="603" mass="69388">MNQEEKDTLYIRAKKHVEHTCFSIRHSVSEIRKSIAKKQDEYKTLDPGEKFIFSKLLQHEETRAYELDHLKRSPFFVKCEITIDGEQKNWYFGKFGHKESDIFSWVTPAAAIRFETPGHFSYVPKDKKIIQGQLHAKDQYMIVDGKILFFTTESEEHPRELIYQEHFSARKTGFVLPEIVAQMERAQDQVIRASHEGPFVISGPAGSGKTTLALHRIAYLVQSPETTERFPPDSIIVFVQDEGTKDYFSHILPELGIEHVTITTFAQWAMKILNRQDVVFAERIGETEEERDHYELVKLKVLQSLSSTPLKSEKDMFKTLEHAYTSSFSPAQQTLFKQQVRERILDRFDLTILLSLMHTTSGALSMMKEYYLELKNGALKKKIGALPIGYSLVVVDEFQNYLPEQIQLMKTCKHDQLPSMVFVGDIAQQIQLGTLKSWSEIGEQIADERLVTLKKVYRNTKEILSFVKSLGYPVHIPSQVKSGKPVHEVHTQDAQEEIAYIHQLAETLEDGQTIGVLSRHRAYLEPFVSAFKDNNSIRVFDIKEAQGVEFDIVCLVGVQKDTFTAPEDHPEKQRILKNLLYIALTRAMSELHILGKEKLKKLR</sequence>
<name>A0A2M8LHV6_9BACT</name>
<accession>A0A2M8LHV6</accession>
<keyword evidence="1 9" id="KW-0547">Nucleotide-binding</keyword>
<keyword evidence="2 9" id="KW-0378">Hydrolase</keyword>
<evidence type="ECO:0000256" key="5">
    <source>
        <dbReference type="ARBA" id="ARBA00023235"/>
    </source>
</evidence>
<evidence type="ECO:0000256" key="2">
    <source>
        <dbReference type="ARBA" id="ARBA00022801"/>
    </source>
</evidence>
<dbReference type="AlphaFoldDB" id="A0A2M8LHV6"/>
<feature type="domain" description="UvrD-like helicase ATP-binding" evidence="10">
    <location>
        <begin position="182"/>
        <end position="460"/>
    </location>
</feature>
<comment type="caution">
    <text evidence="11">The sequence shown here is derived from an EMBL/GenBank/DDBJ whole genome shotgun (WGS) entry which is preliminary data.</text>
</comment>
<dbReference type="EMBL" id="PFEU01000007">
    <property type="protein sequence ID" value="PJE77023.1"/>
    <property type="molecule type" value="Genomic_DNA"/>
</dbReference>
<evidence type="ECO:0000256" key="7">
    <source>
        <dbReference type="ARBA" id="ARBA00034808"/>
    </source>
</evidence>
<evidence type="ECO:0000259" key="10">
    <source>
        <dbReference type="PROSITE" id="PS51198"/>
    </source>
</evidence>
<organism evidence="11 12">
    <name type="scientific">Candidatus Uhrbacteria bacterium CG10_big_fil_rev_8_21_14_0_10_48_16</name>
    <dbReference type="NCBI Taxonomy" id="1975038"/>
    <lineage>
        <taxon>Bacteria</taxon>
        <taxon>Candidatus Uhriibacteriota</taxon>
    </lineage>
</organism>
<dbReference type="PANTHER" id="PTHR11070">
    <property type="entry name" value="UVRD / RECB / PCRA DNA HELICASE FAMILY MEMBER"/>
    <property type="match status" value="1"/>
</dbReference>
<feature type="binding site" evidence="9">
    <location>
        <begin position="203"/>
        <end position="210"/>
    </location>
    <ligand>
        <name>ATP</name>
        <dbReference type="ChEBI" id="CHEBI:30616"/>
    </ligand>
</feature>
<protein>
    <recommendedName>
        <fullName evidence="7">DNA 3'-5' helicase</fullName>
        <ecNumber evidence="7">5.6.2.4</ecNumber>
    </recommendedName>
</protein>
<keyword evidence="5" id="KW-0413">Isomerase</keyword>
<reference evidence="12" key="1">
    <citation type="submission" date="2017-09" db="EMBL/GenBank/DDBJ databases">
        <title>Depth-based differentiation of microbial function through sediment-hosted aquifers and enrichment of novel symbionts in the deep terrestrial subsurface.</title>
        <authorList>
            <person name="Probst A.J."/>
            <person name="Ladd B."/>
            <person name="Jarett J.K."/>
            <person name="Geller-Mcgrath D.E."/>
            <person name="Sieber C.M.K."/>
            <person name="Emerson J.B."/>
            <person name="Anantharaman K."/>
            <person name="Thomas B.C."/>
            <person name="Malmstrom R."/>
            <person name="Stieglmeier M."/>
            <person name="Klingl A."/>
            <person name="Woyke T."/>
            <person name="Ryan C.M."/>
            <person name="Banfield J.F."/>
        </authorList>
    </citation>
    <scope>NUCLEOTIDE SEQUENCE [LARGE SCALE GENOMIC DNA]</scope>
</reference>
<evidence type="ECO:0000256" key="3">
    <source>
        <dbReference type="ARBA" id="ARBA00022806"/>
    </source>
</evidence>
<comment type="catalytic activity">
    <reaction evidence="8">
        <text>ATP + H2O = ADP + phosphate + H(+)</text>
        <dbReference type="Rhea" id="RHEA:13065"/>
        <dbReference type="ChEBI" id="CHEBI:15377"/>
        <dbReference type="ChEBI" id="CHEBI:15378"/>
        <dbReference type="ChEBI" id="CHEBI:30616"/>
        <dbReference type="ChEBI" id="CHEBI:43474"/>
        <dbReference type="ChEBI" id="CHEBI:456216"/>
        <dbReference type="EC" id="5.6.2.4"/>
    </reaction>
</comment>
<dbReference type="PANTHER" id="PTHR11070:SF17">
    <property type="entry name" value="DNA HELICASE IV"/>
    <property type="match status" value="1"/>
</dbReference>
<dbReference type="GO" id="GO:0016887">
    <property type="term" value="F:ATP hydrolysis activity"/>
    <property type="evidence" value="ECO:0007669"/>
    <property type="project" value="RHEA"/>
</dbReference>
<evidence type="ECO:0000313" key="12">
    <source>
        <dbReference type="Proteomes" id="UP000231436"/>
    </source>
</evidence>
<dbReference type="Pfam" id="PF13361">
    <property type="entry name" value="UvrD_C"/>
    <property type="match status" value="1"/>
</dbReference>
<keyword evidence="4 9" id="KW-0067">ATP-binding</keyword>
<dbReference type="InterPro" id="IPR027417">
    <property type="entry name" value="P-loop_NTPase"/>
</dbReference>
<dbReference type="Proteomes" id="UP000231436">
    <property type="component" value="Unassembled WGS sequence"/>
</dbReference>
<dbReference type="GO" id="GO:0005829">
    <property type="term" value="C:cytosol"/>
    <property type="evidence" value="ECO:0007669"/>
    <property type="project" value="TreeGrafter"/>
</dbReference>
<dbReference type="Pfam" id="PF00580">
    <property type="entry name" value="UvrD-helicase"/>
    <property type="match status" value="1"/>
</dbReference>
<dbReference type="GO" id="GO:0043138">
    <property type="term" value="F:3'-5' DNA helicase activity"/>
    <property type="evidence" value="ECO:0007669"/>
    <property type="project" value="UniProtKB-EC"/>
</dbReference>
<evidence type="ECO:0000256" key="1">
    <source>
        <dbReference type="ARBA" id="ARBA00022741"/>
    </source>
</evidence>
<evidence type="ECO:0000256" key="9">
    <source>
        <dbReference type="PROSITE-ProRule" id="PRU00560"/>
    </source>
</evidence>
<evidence type="ECO:0000256" key="4">
    <source>
        <dbReference type="ARBA" id="ARBA00022840"/>
    </source>
</evidence>
<dbReference type="InterPro" id="IPR000212">
    <property type="entry name" value="DNA_helicase_UvrD/REP"/>
</dbReference>
<dbReference type="GO" id="GO:0003677">
    <property type="term" value="F:DNA binding"/>
    <property type="evidence" value="ECO:0007669"/>
    <property type="project" value="InterPro"/>
</dbReference>
<evidence type="ECO:0000256" key="6">
    <source>
        <dbReference type="ARBA" id="ARBA00034617"/>
    </source>
</evidence>
<evidence type="ECO:0000313" key="11">
    <source>
        <dbReference type="EMBL" id="PJE77023.1"/>
    </source>
</evidence>
<dbReference type="InterPro" id="IPR014017">
    <property type="entry name" value="DNA_helicase_UvrD-like_C"/>
</dbReference>
<comment type="catalytic activity">
    <reaction evidence="6">
        <text>Couples ATP hydrolysis with the unwinding of duplex DNA by translocating in the 3'-5' direction.</text>
        <dbReference type="EC" id="5.6.2.4"/>
    </reaction>
</comment>
<dbReference type="InterPro" id="IPR014016">
    <property type="entry name" value="UvrD-like_ATP-bd"/>
</dbReference>
<dbReference type="SUPFAM" id="SSF52540">
    <property type="entry name" value="P-loop containing nucleoside triphosphate hydrolases"/>
    <property type="match status" value="1"/>
</dbReference>
<proteinExistence type="predicted"/>
<evidence type="ECO:0000256" key="8">
    <source>
        <dbReference type="ARBA" id="ARBA00048988"/>
    </source>
</evidence>
<dbReference type="GO" id="GO:0005524">
    <property type="term" value="F:ATP binding"/>
    <property type="evidence" value="ECO:0007669"/>
    <property type="project" value="UniProtKB-UniRule"/>
</dbReference>
<dbReference type="Gene3D" id="3.40.50.300">
    <property type="entry name" value="P-loop containing nucleotide triphosphate hydrolases"/>
    <property type="match status" value="2"/>
</dbReference>
<dbReference type="PROSITE" id="PS51198">
    <property type="entry name" value="UVRD_HELICASE_ATP_BIND"/>
    <property type="match status" value="1"/>
</dbReference>
<gene>
    <name evidence="11" type="ORF">COV05_01215</name>
</gene>
<dbReference type="EC" id="5.6.2.4" evidence="7"/>
<dbReference type="GO" id="GO:0000725">
    <property type="term" value="P:recombinational repair"/>
    <property type="evidence" value="ECO:0007669"/>
    <property type="project" value="TreeGrafter"/>
</dbReference>
<keyword evidence="3 9" id="KW-0347">Helicase</keyword>